<sequence length="340" mass="38067">MKRVIILLLSLFCAYSFGEKKANLGGMDGFVERMGTGGRELGRGNIGAADTSSMPAAYFNPALLGFRNGVGYSLAAEKRDLDRAGGALGIETKVGNRMGIGAAALYRTDLDFDVINSDDETVGNAQPYFITAYLGVGYRLTRKDGIGFSLALSYDNLDIAGDYEEADLVDSYQSPVVLNLGWQREWNEHWSTAVVIRNLSFSKNLSAKWTRNASNDNSVEQSEGVRPKVLQIAVGYHTKLLNRPISVWMEALDYQVADTLLVFDPDYHIWTGRFGMEWEALEGALVRLGFDDRNYTFGLGYNFSLRFGKRRYQFQIDYALVYESEAELWNPLSFGFRGWI</sequence>
<evidence type="ECO:0000313" key="4">
    <source>
        <dbReference type="Proteomes" id="UP000190449"/>
    </source>
</evidence>
<dbReference type="AlphaFoldDB" id="A0A1M6XN85"/>
<dbReference type="Proteomes" id="UP000184275">
    <property type="component" value="Unassembled WGS sequence"/>
</dbReference>
<dbReference type="EMBL" id="FUWU01000055">
    <property type="protein sequence ID" value="SKA08096.1"/>
    <property type="molecule type" value="Genomic_DNA"/>
</dbReference>
<gene>
    <name evidence="2" type="ORF">SAMN02745108_02440</name>
    <name evidence="1" type="ORF">SAMN05720469_1337</name>
</gene>
<dbReference type="Proteomes" id="UP000190449">
    <property type="component" value="Unassembled WGS sequence"/>
</dbReference>
<keyword evidence="3" id="KW-1185">Reference proteome</keyword>
<dbReference type="Gene3D" id="2.40.160.60">
    <property type="entry name" value="Outer membrane protein transport protein (OMPP1/FadL/TodX)"/>
    <property type="match status" value="1"/>
</dbReference>
<evidence type="ECO:0000313" key="2">
    <source>
        <dbReference type="EMBL" id="SKA08096.1"/>
    </source>
</evidence>
<protein>
    <recommendedName>
        <fullName evidence="5">PorV/PorQ family protein</fullName>
    </recommendedName>
</protein>
<organism evidence="1 3">
    <name type="scientific">Fibrobacter intestinalis</name>
    <dbReference type="NCBI Taxonomy" id="28122"/>
    <lineage>
        <taxon>Bacteria</taxon>
        <taxon>Pseudomonadati</taxon>
        <taxon>Fibrobacterota</taxon>
        <taxon>Fibrobacteria</taxon>
        <taxon>Fibrobacterales</taxon>
        <taxon>Fibrobacteraceae</taxon>
        <taxon>Fibrobacter</taxon>
    </lineage>
</organism>
<name>A0A1M6XN85_9BACT</name>
<reference evidence="3" key="1">
    <citation type="submission" date="2016-11" db="EMBL/GenBank/DDBJ databases">
        <authorList>
            <person name="Varghese N."/>
            <person name="Submissions S."/>
        </authorList>
    </citation>
    <scope>NUCLEOTIDE SEQUENCE [LARGE SCALE GENOMIC DNA]</scope>
    <source>
        <strain evidence="3">UWOS</strain>
    </source>
</reference>
<accession>A0A1T4QWS6</accession>
<reference evidence="2 4" key="3">
    <citation type="submission" date="2017-02" db="EMBL/GenBank/DDBJ databases">
        <authorList>
            <person name="Peterson S.W."/>
        </authorList>
    </citation>
    <scope>NUCLEOTIDE SEQUENCE [LARGE SCALE GENOMIC DNA]</scope>
    <source>
        <strain evidence="2 4">ATCC 43854</strain>
    </source>
</reference>
<dbReference type="STRING" id="28122.SAMN02745108_02440"/>
<evidence type="ECO:0008006" key="5">
    <source>
        <dbReference type="Google" id="ProtNLM"/>
    </source>
</evidence>
<accession>A0A1M6XN85</accession>
<reference evidence="1" key="2">
    <citation type="submission" date="2016-11" db="EMBL/GenBank/DDBJ databases">
        <authorList>
            <person name="Jaros S."/>
            <person name="Januszkiewicz K."/>
            <person name="Wedrychowicz H."/>
        </authorList>
    </citation>
    <scope>NUCLEOTIDE SEQUENCE [LARGE SCALE GENOMIC DNA]</scope>
    <source>
        <strain evidence="1">UWOS</strain>
    </source>
</reference>
<evidence type="ECO:0000313" key="3">
    <source>
        <dbReference type="Proteomes" id="UP000184275"/>
    </source>
</evidence>
<dbReference type="EMBL" id="FRAW01000033">
    <property type="protein sequence ID" value="SHL07470.1"/>
    <property type="molecule type" value="Genomic_DNA"/>
</dbReference>
<proteinExistence type="predicted"/>
<dbReference type="RefSeq" id="WP_095849553.1">
    <property type="nucleotide sequence ID" value="NZ_FRAW01000033.1"/>
</dbReference>
<evidence type="ECO:0000313" key="1">
    <source>
        <dbReference type="EMBL" id="SHL07470.1"/>
    </source>
</evidence>